<protein>
    <recommendedName>
        <fullName evidence="3">Tetratricopeptide repeat protein</fullName>
    </recommendedName>
</protein>
<evidence type="ECO:0008006" key="3">
    <source>
        <dbReference type="Google" id="ProtNLM"/>
    </source>
</evidence>
<dbReference type="Proteomes" id="UP000295636">
    <property type="component" value="Unassembled WGS sequence"/>
</dbReference>
<gene>
    <name evidence="1" type="ORF">E1757_20865</name>
</gene>
<dbReference type="InterPro" id="IPR045507">
    <property type="entry name" value="DUF6483"/>
</dbReference>
<name>A0A4R5KL07_9BACL</name>
<dbReference type="EMBL" id="SMRT01000010">
    <property type="protein sequence ID" value="TDF95545.1"/>
    <property type="molecule type" value="Genomic_DNA"/>
</dbReference>
<dbReference type="AlphaFoldDB" id="A0A4R5KL07"/>
<evidence type="ECO:0000313" key="1">
    <source>
        <dbReference type="EMBL" id="TDF95545.1"/>
    </source>
</evidence>
<sequence>MYQRDYLLRMIEQFSVVLGKVIFQRRNQRFAEAMELLAQAMKQLLGLNSKLVRALSAKDLLGLLSTQGHVDAGKVLLLGDMLKAEGEVLYDQGKEADSLDCRLKALELLLELNRIPEAEPFKPDAAERIAELLPQVSQLRMTPHVTVLLMHYYSESGQLARAEDMLFFALEDEPDNAGLLDEGLRMVESWSGLEAAEREAGGLTEEEIGDMHEQLLKLKQKAGQSENISREFD</sequence>
<accession>A0A4R5KL07</accession>
<evidence type="ECO:0000313" key="2">
    <source>
        <dbReference type="Proteomes" id="UP000295636"/>
    </source>
</evidence>
<dbReference type="Pfam" id="PF20092">
    <property type="entry name" value="DUF6483"/>
    <property type="match status" value="1"/>
</dbReference>
<comment type="caution">
    <text evidence="1">The sequence shown here is derived from an EMBL/GenBank/DDBJ whole genome shotgun (WGS) entry which is preliminary data.</text>
</comment>
<proteinExistence type="predicted"/>
<keyword evidence="2" id="KW-1185">Reference proteome</keyword>
<reference evidence="1 2" key="1">
    <citation type="submission" date="2019-03" db="EMBL/GenBank/DDBJ databases">
        <title>This is whole genome sequence of Paenibacillus sp MS74 strain.</title>
        <authorList>
            <person name="Trinh H.N."/>
        </authorList>
    </citation>
    <scope>NUCLEOTIDE SEQUENCE [LARGE SCALE GENOMIC DNA]</scope>
    <source>
        <strain evidence="1 2">MS74</strain>
    </source>
</reference>
<dbReference type="OrthoDB" id="1905743at2"/>
<dbReference type="RefSeq" id="WP_133231667.1">
    <property type="nucleotide sequence ID" value="NZ_SMRT01000010.1"/>
</dbReference>
<organism evidence="1 2">
    <name type="scientific">Paenibacillus piri</name>
    <dbReference type="NCBI Taxonomy" id="2547395"/>
    <lineage>
        <taxon>Bacteria</taxon>
        <taxon>Bacillati</taxon>
        <taxon>Bacillota</taxon>
        <taxon>Bacilli</taxon>
        <taxon>Bacillales</taxon>
        <taxon>Paenibacillaceae</taxon>
        <taxon>Paenibacillus</taxon>
    </lineage>
</organism>